<dbReference type="EMBL" id="MU003532">
    <property type="protein sequence ID" value="KAF2464993.1"/>
    <property type="molecule type" value="Genomic_DNA"/>
</dbReference>
<proteinExistence type="predicted"/>
<evidence type="ECO:0000313" key="2">
    <source>
        <dbReference type="Proteomes" id="UP000799755"/>
    </source>
</evidence>
<gene>
    <name evidence="1" type="ORF">BDR25DRAFT_360897</name>
</gene>
<keyword evidence="2" id="KW-1185">Reference proteome</keyword>
<comment type="caution">
    <text evidence="1">The sequence shown here is derived from an EMBL/GenBank/DDBJ whole genome shotgun (WGS) entry which is preliminary data.</text>
</comment>
<protein>
    <submittedName>
        <fullName evidence="1">Uncharacterized protein</fullName>
    </submittedName>
</protein>
<sequence>MATETKPSESVRMLYVERLINTACTTYTVSLCGFAFEYITAGRGKSETGLHADWCLTWDVNTILQTAFRIFATVLTYQNILVKLRFNNPFRGPLITTQGPLNYIGAGFVGSHVFRKPIMPSLRFINLRNRTGEELRRLWLRLRHFRLLAGKPTDIVMRLVIQREGVYGEKEILRGQQGTYLSTRTGYLSIISLFVFYEHSLLGSAVRVRLVIYLLLYLGLVHDTLREGKVHPPPTSPPKMRLLHLFSTAMLLAGVLGVALPDARLNSIQVHPKASHSLLKILVISQLTELSPAALSPPSPDKPCKPNCECVEGSQPPQGRLYCGYCDGIWPGPGETLPGSDMFLCKNDSCCDYGHDARCEGPINPDKYCPGGLANKTPLLLPVTPSITDNPKPSPTKLTTRRPTSNSKMSTVPTAAKRTLREENVSTVATVKRFCQILIIRVGPSRSREKTCFCTVITEHAAVMDATIHATKGGPTWNGVGDIRLHEYRQNEIEDGWQSIEEGRYMAWINGMIRPSCPAREGNCKANRGSSRTLGIYWYPTTHSP</sequence>
<accession>A0ACB6QEF1</accession>
<organism evidence="1 2">
    <name type="scientific">Lindgomyces ingoldianus</name>
    <dbReference type="NCBI Taxonomy" id="673940"/>
    <lineage>
        <taxon>Eukaryota</taxon>
        <taxon>Fungi</taxon>
        <taxon>Dikarya</taxon>
        <taxon>Ascomycota</taxon>
        <taxon>Pezizomycotina</taxon>
        <taxon>Dothideomycetes</taxon>
        <taxon>Pleosporomycetidae</taxon>
        <taxon>Pleosporales</taxon>
        <taxon>Lindgomycetaceae</taxon>
        <taxon>Lindgomyces</taxon>
    </lineage>
</organism>
<name>A0ACB6QEF1_9PLEO</name>
<dbReference type="Proteomes" id="UP000799755">
    <property type="component" value="Unassembled WGS sequence"/>
</dbReference>
<evidence type="ECO:0000313" key="1">
    <source>
        <dbReference type="EMBL" id="KAF2464993.1"/>
    </source>
</evidence>
<reference evidence="1" key="1">
    <citation type="journal article" date="2020" name="Stud. Mycol.">
        <title>101 Dothideomycetes genomes: a test case for predicting lifestyles and emergence of pathogens.</title>
        <authorList>
            <person name="Haridas S."/>
            <person name="Albert R."/>
            <person name="Binder M."/>
            <person name="Bloem J."/>
            <person name="Labutti K."/>
            <person name="Salamov A."/>
            <person name="Andreopoulos B."/>
            <person name="Baker S."/>
            <person name="Barry K."/>
            <person name="Bills G."/>
            <person name="Bluhm B."/>
            <person name="Cannon C."/>
            <person name="Castanera R."/>
            <person name="Culley D."/>
            <person name="Daum C."/>
            <person name="Ezra D."/>
            <person name="Gonzalez J."/>
            <person name="Henrissat B."/>
            <person name="Kuo A."/>
            <person name="Liang C."/>
            <person name="Lipzen A."/>
            <person name="Lutzoni F."/>
            <person name="Magnuson J."/>
            <person name="Mondo S."/>
            <person name="Nolan M."/>
            <person name="Ohm R."/>
            <person name="Pangilinan J."/>
            <person name="Park H.-J."/>
            <person name="Ramirez L."/>
            <person name="Alfaro M."/>
            <person name="Sun H."/>
            <person name="Tritt A."/>
            <person name="Yoshinaga Y."/>
            <person name="Zwiers L.-H."/>
            <person name="Turgeon B."/>
            <person name="Goodwin S."/>
            <person name="Spatafora J."/>
            <person name="Crous P."/>
            <person name="Grigoriev I."/>
        </authorList>
    </citation>
    <scope>NUCLEOTIDE SEQUENCE</scope>
    <source>
        <strain evidence="1">ATCC 200398</strain>
    </source>
</reference>